<protein>
    <submittedName>
        <fullName evidence="9">TonB-dependent receptor SusC</fullName>
    </submittedName>
</protein>
<evidence type="ECO:0000256" key="2">
    <source>
        <dbReference type="ARBA" id="ARBA00022448"/>
    </source>
</evidence>
<dbReference type="NCBIfam" id="TIGR04056">
    <property type="entry name" value="OMP_RagA_SusC"/>
    <property type="match status" value="1"/>
</dbReference>
<dbReference type="SUPFAM" id="SSF56935">
    <property type="entry name" value="Porins"/>
    <property type="match status" value="1"/>
</dbReference>
<dbReference type="Proteomes" id="UP000182057">
    <property type="component" value="Unassembled WGS sequence"/>
</dbReference>
<keyword evidence="6 7" id="KW-0998">Cell outer membrane</keyword>
<dbReference type="Pfam" id="PF13715">
    <property type="entry name" value="CarbopepD_reg_2"/>
    <property type="match status" value="1"/>
</dbReference>
<dbReference type="GO" id="GO:0009279">
    <property type="term" value="C:cell outer membrane"/>
    <property type="evidence" value="ECO:0007669"/>
    <property type="project" value="UniProtKB-SubCell"/>
</dbReference>
<dbReference type="InterPro" id="IPR039426">
    <property type="entry name" value="TonB-dep_rcpt-like"/>
</dbReference>
<dbReference type="InterPro" id="IPR023996">
    <property type="entry name" value="TonB-dep_OMP_SusC/RagA"/>
</dbReference>
<evidence type="ECO:0000256" key="7">
    <source>
        <dbReference type="PROSITE-ProRule" id="PRU01360"/>
    </source>
</evidence>
<accession>A0A1D3UDG2</accession>
<dbReference type="InterPro" id="IPR023997">
    <property type="entry name" value="TonB-dep_OMP_SusC/RagA_CS"/>
</dbReference>
<proteinExistence type="inferred from homology"/>
<evidence type="ECO:0000256" key="3">
    <source>
        <dbReference type="ARBA" id="ARBA00022452"/>
    </source>
</evidence>
<reference evidence="9 10" key="1">
    <citation type="submission" date="2016-09" db="EMBL/GenBank/DDBJ databases">
        <authorList>
            <person name="Capua I."/>
            <person name="De Benedictis P."/>
            <person name="Joannis T."/>
            <person name="Lombin L.H."/>
            <person name="Cattoli G."/>
        </authorList>
    </citation>
    <scope>NUCLEOTIDE SEQUENCE [LARGE SCALE GENOMIC DNA]</scope>
    <source>
        <strain evidence="9 10">UB20</strain>
    </source>
</reference>
<dbReference type="InterPro" id="IPR037066">
    <property type="entry name" value="Plug_dom_sf"/>
</dbReference>
<dbReference type="SUPFAM" id="SSF49464">
    <property type="entry name" value="Carboxypeptidase regulatory domain-like"/>
    <property type="match status" value="1"/>
</dbReference>
<dbReference type="InterPro" id="IPR012910">
    <property type="entry name" value="Plug_dom"/>
</dbReference>
<dbReference type="PROSITE" id="PS52016">
    <property type="entry name" value="TONB_DEPENDENT_REC_3"/>
    <property type="match status" value="1"/>
</dbReference>
<dbReference type="Gene3D" id="2.40.170.20">
    <property type="entry name" value="TonB-dependent receptor, beta-barrel domain"/>
    <property type="match status" value="1"/>
</dbReference>
<gene>
    <name evidence="9" type="primary">susC_4</name>
    <name evidence="9" type="ORF">TFUB20_00265</name>
</gene>
<evidence type="ECO:0000256" key="4">
    <source>
        <dbReference type="ARBA" id="ARBA00022692"/>
    </source>
</evidence>
<organism evidence="9 10">
    <name type="scientific">Tannerella forsythia</name>
    <name type="common">Bacteroides forsythus</name>
    <dbReference type="NCBI Taxonomy" id="28112"/>
    <lineage>
        <taxon>Bacteria</taxon>
        <taxon>Pseudomonadati</taxon>
        <taxon>Bacteroidota</taxon>
        <taxon>Bacteroidia</taxon>
        <taxon>Bacteroidales</taxon>
        <taxon>Tannerellaceae</taxon>
        <taxon>Tannerella</taxon>
    </lineage>
</organism>
<evidence type="ECO:0000256" key="5">
    <source>
        <dbReference type="ARBA" id="ARBA00023136"/>
    </source>
</evidence>
<keyword evidence="4 7" id="KW-0812">Transmembrane</keyword>
<evidence type="ECO:0000259" key="8">
    <source>
        <dbReference type="Pfam" id="PF07715"/>
    </source>
</evidence>
<dbReference type="InterPro" id="IPR036942">
    <property type="entry name" value="Beta-barrel_TonB_sf"/>
</dbReference>
<dbReference type="InterPro" id="IPR008969">
    <property type="entry name" value="CarboxyPept-like_regulatory"/>
</dbReference>
<keyword evidence="5 7" id="KW-0472">Membrane</keyword>
<evidence type="ECO:0000256" key="1">
    <source>
        <dbReference type="ARBA" id="ARBA00004571"/>
    </source>
</evidence>
<keyword evidence="3 7" id="KW-1134">Transmembrane beta strand</keyword>
<keyword evidence="2 7" id="KW-0813">Transport</keyword>
<sequence length="1054" mass="117363">MIVTQSQNRLGIGLNFKTMFVGLCFLLLPSWSIAQQVLIKGVVYDDHNVPAIGVNVVKKGSTEGVITDLNGQFEIRASQGDVLIFSYIGFATQEITCDGQSNIIVRLKEDTEVLEEVVVVGYGTMKKSDLTGAISSVNVEELAGRATTNPAEALQGKISGVNIRKSGGNAGAGVSVKIRGVKSFGDNEPLYIIDGFPGNINNINPQDIASMEVLKDGAAAAIYGSTAANGVIIVTTKNGKKGELKIDFNTWLSMVHVANRLSMLDAKGYVQVHRQMYENYNLQFPSKAIELPEYITNPGNSDTNWQDELFRTGLSQHYMVGLRGGSEQARYAVSFSHADDKGVLLGNRFKQENARMKLSGRKNIFEFEANIGLRATRSLQPQYSLKEAYMISPLVPVYDESERYGYGLTNRNGLPSNRNVLADHHFRKAVTNRYHITANASVTAHFTEWLNFRSAYSYRGDHQRYNYHTPPYVADVKSPTEYPLHTESSSYWQEQVIDHILTLNKAFGDHSVNVMAGNSVTLQDYTWNSVSVEGKTLVHEVKDGKLVTHEKPGGFLDPYFGTINAGKGGTYTGEGSLYAYRRVSFFGRLNYAYAGKYMLQLTFRQDGSSKFGRDSRWGFFPSVALGWRISEERFFPKDGVFSNLKLRASWGRLGNEQALGYYDFQALISTYNNLYGGYVQGSGSTPWPGSTARGLANRNLQWETTDTKNIGFDFGLFNGKLSGSANYYYNRTEDMLITKKLAPSVGLFDPVMNVGKIRNTGIELEMSWQDKVGALQYHTSFNLTTTANKVVELSDPKQALYGDGLKWGTEHFPTQTRAGYPIAGFYLYRTEGIFQSDTEAESYKNDKGERLQPNAKGGDIRFADINGDGVINEEDKEFCGAAIPKVEANLTFGVDYKGWDCSFLLGGGWGGKLYNANRYFYEGMSSGSNFLETTLNAWTPENKRTDIPRAILQDMNGNARESDRFLETGNYIRMRQLQLGYTFSPSVLHKLRVENLRLYTSVENLFTITPYTGIDPEFSRKSAANPTSDVLNAGVDTHIYPFTRSYIVGLQLSF</sequence>
<evidence type="ECO:0000313" key="10">
    <source>
        <dbReference type="Proteomes" id="UP000182057"/>
    </source>
</evidence>
<comment type="similarity">
    <text evidence="7">Belongs to the TonB-dependent receptor family.</text>
</comment>
<feature type="domain" description="TonB-dependent receptor plug" evidence="8">
    <location>
        <begin position="127"/>
        <end position="231"/>
    </location>
</feature>
<keyword evidence="9" id="KW-0675">Receptor</keyword>
<dbReference type="Pfam" id="PF07715">
    <property type="entry name" value="Plug"/>
    <property type="match status" value="1"/>
</dbReference>
<dbReference type="NCBIfam" id="TIGR04057">
    <property type="entry name" value="SusC_RagA_signa"/>
    <property type="match status" value="1"/>
</dbReference>
<comment type="subcellular location">
    <subcellularLocation>
        <location evidence="1 7">Cell outer membrane</location>
        <topology evidence="1 7">Multi-pass membrane protein</topology>
    </subcellularLocation>
</comment>
<evidence type="ECO:0000256" key="6">
    <source>
        <dbReference type="ARBA" id="ARBA00023237"/>
    </source>
</evidence>
<name>A0A1D3UDG2_TANFO</name>
<dbReference type="EMBL" id="FMMM01000016">
    <property type="protein sequence ID" value="SCQ18182.1"/>
    <property type="molecule type" value="Genomic_DNA"/>
</dbReference>
<dbReference type="Gene3D" id="2.170.130.10">
    <property type="entry name" value="TonB-dependent receptor, plug domain"/>
    <property type="match status" value="1"/>
</dbReference>
<evidence type="ECO:0000313" key="9">
    <source>
        <dbReference type="EMBL" id="SCQ18182.1"/>
    </source>
</evidence>
<dbReference type="AlphaFoldDB" id="A0A1D3UDG2"/>